<reference evidence="2 3" key="1">
    <citation type="journal article" date="2019" name="Nat. Ecol. Evol.">
        <title>Megaphylogeny resolves global patterns of mushroom evolution.</title>
        <authorList>
            <person name="Varga T."/>
            <person name="Krizsan K."/>
            <person name="Foldi C."/>
            <person name="Dima B."/>
            <person name="Sanchez-Garcia M."/>
            <person name="Sanchez-Ramirez S."/>
            <person name="Szollosi G.J."/>
            <person name="Szarkandi J.G."/>
            <person name="Papp V."/>
            <person name="Albert L."/>
            <person name="Andreopoulos W."/>
            <person name="Angelini C."/>
            <person name="Antonin V."/>
            <person name="Barry K.W."/>
            <person name="Bougher N.L."/>
            <person name="Buchanan P."/>
            <person name="Buyck B."/>
            <person name="Bense V."/>
            <person name="Catcheside P."/>
            <person name="Chovatia M."/>
            <person name="Cooper J."/>
            <person name="Damon W."/>
            <person name="Desjardin D."/>
            <person name="Finy P."/>
            <person name="Geml J."/>
            <person name="Haridas S."/>
            <person name="Hughes K."/>
            <person name="Justo A."/>
            <person name="Karasinski D."/>
            <person name="Kautmanova I."/>
            <person name="Kiss B."/>
            <person name="Kocsube S."/>
            <person name="Kotiranta H."/>
            <person name="LaButti K.M."/>
            <person name="Lechner B.E."/>
            <person name="Liimatainen K."/>
            <person name="Lipzen A."/>
            <person name="Lukacs Z."/>
            <person name="Mihaltcheva S."/>
            <person name="Morgado L.N."/>
            <person name="Niskanen T."/>
            <person name="Noordeloos M.E."/>
            <person name="Ohm R.A."/>
            <person name="Ortiz-Santana B."/>
            <person name="Ovrebo C."/>
            <person name="Racz N."/>
            <person name="Riley R."/>
            <person name="Savchenko A."/>
            <person name="Shiryaev A."/>
            <person name="Soop K."/>
            <person name="Spirin V."/>
            <person name="Szebenyi C."/>
            <person name="Tomsovsky M."/>
            <person name="Tulloss R.E."/>
            <person name="Uehling J."/>
            <person name="Grigoriev I.V."/>
            <person name="Vagvolgyi C."/>
            <person name="Papp T."/>
            <person name="Martin F.M."/>
            <person name="Miettinen O."/>
            <person name="Hibbett D.S."/>
            <person name="Nagy L.G."/>
        </authorList>
    </citation>
    <scope>NUCLEOTIDE SEQUENCE [LARGE SCALE GENOMIC DNA]</scope>
    <source>
        <strain evidence="2 3">OMC1185</strain>
    </source>
</reference>
<sequence length="318" mass="34718">MVLQSLGSLKDKQLKLGFMKTQDRLMPSKGATVEAPAPAAATRPPHAPDASSNPKGDQGMEEGGNRETIARADRIDQVAATVEQSAASTIQSVAQPQDSATYESSAPRFVHIFDRLYCLATDELNEYWATGTSAERITALNQTMCASTANLITDLPEQSAPNPPSEWAATRFAAPRPKRWEERPEWWDCDKVCYVEAAQPITWDEPEVSPLSLPAVVTPPDADMFLAQKEPAEFLVSDDDEIISGGCLPLAKRVIRPPTSVAHRQKLLRILNGPRAEIPQASTPAPAWYSMAYDMPVSAIEEKTSLLTPACIEYRGSL</sequence>
<evidence type="ECO:0000256" key="1">
    <source>
        <dbReference type="SAM" id="MobiDB-lite"/>
    </source>
</evidence>
<keyword evidence="3" id="KW-1185">Reference proteome</keyword>
<feature type="compositionally biased region" description="Low complexity" evidence="1">
    <location>
        <begin position="35"/>
        <end position="50"/>
    </location>
</feature>
<organism evidence="2 3">
    <name type="scientific">Heliocybe sulcata</name>
    <dbReference type="NCBI Taxonomy" id="5364"/>
    <lineage>
        <taxon>Eukaryota</taxon>
        <taxon>Fungi</taxon>
        <taxon>Dikarya</taxon>
        <taxon>Basidiomycota</taxon>
        <taxon>Agaricomycotina</taxon>
        <taxon>Agaricomycetes</taxon>
        <taxon>Gloeophyllales</taxon>
        <taxon>Gloeophyllaceae</taxon>
        <taxon>Heliocybe</taxon>
    </lineage>
</organism>
<proteinExistence type="predicted"/>
<evidence type="ECO:0000313" key="2">
    <source>
        <dbReference type="EMBL" id="TFK51322.1"/>
    </source>
</evidence>
<gene>
    <name evidence="2" type="ORF">OE88DRAFT_1644806</name>
</gene>
<protein>
    <submittedName>
        <fullName evidence="2">Uncharacterized protein</fullName>
    </submittedName>
</protein>
<dbReference type="Proteomes" id="UP000305948">
    <property type="component" value="Unassembled WGS sequence"/>
</dbReference>
<feature type="region of interest" description="Disordered" evidence="1">
    <location>
        <begin position="19"/>
        <end position="64"/>
    </location>
</feature>
<dbReference type="EMBL" id="ML213511">
    <property type="protein sequence ID" value="TFK51322.1"/>
    <property type="molecule type" value="Genomic_DNA"/>
</dbReference>
<evidence type="ECO:0000313" key="3">
    <source>
        <dbReference type="Proteomes" id="UP000305948"/>
    </source>
</evidence>
<name>A0A5C3N2Q7_9AGAM</name>
<accession>A0A5C3N2Q7</accession>
<dbReference type="AlphaFoldDB" id="A0A5C3N2Q7"/>